<gene>
    <name evidence="8" type="ORF">HCN83_10610</name>
</gene>
<name>A0A969TVE8_9BACI</name>
<feature type="transmembrane region" description="Helical" evidence="6">
    <location>
        <begin position="52"/>
        <end position="75"/>
    </location>
</feature>
<dbReference type="SUPFAM" id="SSF103473">
    <property type="entry name" value="MFS general substrate transporter"/>
    <property type="match status" value="1"/>
</dbReference>
<organism evidence="8 9">
    <name type="scientific">Alkalicoccus luteus</name>
    <dbReference type="NCBI Taxonomy" id="1237094"/>
    <lineage>
        <taxon>Bacteria</taxon>
        <taxon>Bacillati</taxon>
        <taxon>Bacillota</taxon>
        <taxon>Bacilli</taxon>
        <taxon>Bacillales</taxon>
        <taxon>Bacillaceae</taxon>
        <taxon>Alkalicoccus</taxon>
    </lineage>
</organism>
<dbReference type="GO" id="GO:0022857">
    <property type="term" value="F:transmembrane transporter activity"/>
    <property type="evidence" value="ECO:0007669"/>
    <property type="project" value="InterPro"/>
</dbReference>
<dbReference type="InterPro" id="IPR036259">
    <property type="entry name" value="MFS_trans_sf"/>
</dbReference>
<dbReference type="PANTHER" id="PTHR11360:SF308">
    <property type="entry name" value="BLL3089 PROTEIN"/>
    <property type="match status" value="1"/>
</dbReference>
<evidence type="ECO:0000313" key="9">
    <source>
        <dbReference type="Proteomes" id="UP000752012"/>
    </source>
</evidence>
<comment type="subcellular location">
    <subcellularLocation>
        <location evidence="1">Cell membrane</location>
        <topology evidence="1">Multi-pass membrane protein</topology>
    </subcellularLocation>
</comment>
<evidence type="ECO:0000256" key="2">
    <source>
        <dbReference type="ARBA" id="ARBA00022448"/>
    </source>
</evidence>
<protein>
    <submittedName>
        <fullName evidence="8">MFS transporter</fullName>
    </submittedName>
</protein>
<accession>A0A969TVE8</accession>
<feature type="transmembrane region" description="Helical" evidence="6">
    <location>
        <begin position="146"/>
        <end position="169"/>
    </location>
</feature>
<dbReference type="Pfam" id="PF07690">
    <property type="entry name" value="MFS_1"/>
    <property type="match status" value="1"/>
</dbReference>
<dbReference type="EMBL" id="JAATHJ010000015">
    <property type="protein sequence ID" value="NJP38032.1"/>
    <property type="molecule type" value="Genomic_DNA"/>
</dbReference>
<evidence type="ECO:0000256" key="5">
    <source>
        <dbReference type="ARBA" id="ARBA00023136"/>
    </source>
</evidence>
<keyword evidence="9" id="KW-1185">Reference proteome</keyword>
<feature type="transmembrane region" description="Helical" evidence="6">
    <location>
        <begin position="238"/>
        <end position="263"/>
    </location>
</feature>
<dbReference type="Proteomes" id="UP000752012">
    <property type="component" value="Unassembled WGS sequence"/>
</dbReference>
<keyword evidence="5 6" id="KW-0472">Membrane</keyword>
<evidence type="ECO:0000256" key="4">
    <source>
        <dbReference type="ARBA" id="ARBA00022989"/>
    </source>
</evidence>
<keyword evidence="3 6" id="KW-0812">Transmembrane</keyword>
<dbReference type="InterPro" id="IPR020846">
    <property type="entry name" value="MFS_dom"/>
</dbReference>
<feature type="transmembrane region" description="Helical" evidence="6">
    <location>
        <begin position="87"/>
        <end position="105"/>
    </location>
</feature>
<dbReference type="RefSeq" id="WP_168007098.1">
    <property type="nucleotide sequence ID" value="NZ_JAATHJ010000015.1"/>
</dbReference>
<feature type="transmembrane region" description="Helical" evidence="6">
    <location>
        <begin position="175"/>
        <end position="196"/>
    </location>
</feature>
<sequence>MQQRPDRVMRSIPGYYGWVIVMMSAAAVFLSGPGQTYSVSIFIDAYIEEFGWSRSLVSALYAGATLLSGTLMIWFGSLIDRFGQRKASISAAVLLGLACLFNSLLLGPVMLFFGFFFIRLFGQGLMEMVPNTLVPRWFSAKRGKAFALMEVGGFLSAAVLPPLNVWLIAGAGWQGAWQIWGAILLVCYLPLVILFVRNAPGDYGLQVDGLSWKESERAGNAIADAGLTLQQALRSPSFWAVIFCIAVPAMVNTGLTFHMVSILGEQGLTRGEASFVLSLVALTAFPLSFLAGAVLDRFPLPTVFALTFLTEASAVLVLLAGEGYTSAVLFGLLRGTAAGFGTICLALIIPNFFGTAHLGSLKGVGVTATVTASAIGPLPFGLAFDQFGSYNEILLLMLVFPLTASFVAWKNKGPVIKRDR</sequence>
<dbReference type="GO" id="GO:0005886">
    <property type="term" value="C:plasma membrane"/>
    <property type="evidence" value="ECO:0007669"/>
    <property type="project" value="UniProtKB-SubCell"/>
</dbReference>
<keyword evidence="2" id="KW-0813">Transport</keyword>
<feature type="transmembrane region" description="Helical" evidence="6">
    <location>
        <begin position="390"/>
        <end position="409"/>
    </location>
</feature>
<evidence type="ECO:0000256" key="1">
    <source>
        <dbReference type="ARBA" id="ARBA00004651"/>
    </source>
</evidence>
<dbReference type="InterPro" id="IPR050327">
    <property type="entry name" value="Proton-linked_MCT"/>
</dbReference>
<dbReference type="InterPro" id="IPR011701">
    <property type="entry name" value="MFS"/>
</dbReference>
<evidence type="ECO:0000259" key="7">
    <source>
        <dbReference type="PROSITE" id="PS50850"/>
    </source>
</evidence>
<evidence type="ECO:0000313" key="8">
    <source>
        <dbReference type="EMBL" id="NJP38032.1"/>
    </source>
</evidence>
<proteinExistence type="predicted"/>
<feature type="transmembrane region" description="Helical" evidence="6">
    <location>
        <begin position="12"/>
        <end position="32"/>
    </location>
</feature>
<dbReference type="AlphaFoldDB" id="A0A969TVE8"/>
<evidence type="ECO:0000256" key="6">
    <source>
        <dbReference type="SAM" id="Phobius"/>
    </source>
</evidence>
<keyword evidence="4 6" id="KW-1133">Transmembrane helix</keyword>
<reference evidence="8 9" key="1">
    <citation type="submission" date="2020-03" db="EMBL/GenBank/DDBJ databases">
        <title>Assessment of the enzymatic potential of alkaline-tolerant lipase obtained from Bacillus luteus H11 (technogenic soil) for the bioremediation of saline soils contaminated with petroleum substances.</title>
        <authorList>
            <person name="Kalwasinska A."/>
        </authorList>
    </citation>
    <scope>NUCLEOTIDE SEQUENCE [LARGE SCALE GENOMIC DNA]</scope>
    <source>
        <strain evidence="8 9">H11</strain>
    </source>
</reference>
<dbReference type="PROSITE" id="PS50850">
    <property type="entry name" value="MFS"/>
    <property type="match status" value="1"/>
</dbReference>
<comment type="caution">
    <text evidence="8">The sequence shown here is derived from an EMBL/GenBank/DDBJ whole genome shotgun (WGS) entry which is preliminary data.</text>
</comment>
<feature type="transmembrane region" description="Helical" evidence="6">
    <location>
        <begin position="327"/>
        <end position="349"/>
    </location>
</feature>
<dbReference type="PANTHER" id="PTHR11360">
    <property type="entry name" value="MONOCARBOXYLATE TRANSPORTER"/>
    <property type="match status" value="1"/>
</dbReference>
<dbReference type="Gene3D" id="1.20.1250.20">
    <property type="entry name" value="MFS general substrate transporter like domains"/>
    <property type="match status" value="1"/>
</dbReference>
<evidence type="ECO:0000256" key="3">
    <source>
        <dbReference type="ARBA" id="ARBA00022692"/>
    </source>
</evidence>
<feature type="transmembrane region" description="Helical" evidence="6">
    <location>
        <begin position="275"/>
        <end position="295"/>
    </location>
</feature>
<feature type="transmembrane region" description="Helical" evidence="6">
    <location>
        <begin position="302"/>
        <end position="321"/>
    </location>
</feature>
<feature type="domain" description="Major facilitator superfamily (MFS) profile" evidence="7">
    <location>
        <begin position="20"/>
        <end position="412"/>
    </location>
</feature>